<keyword evidence="2" id="KW-0677">Repeat</keyword>
<keyword evidence="1 3" id="KW-0853">WD repeat</keyword>
<evidence type="ECO:0000256" key="5">
    <source>
        <dbReference type="SAM" id="Phobius"/>
    </source>
</evidence>
<keyword evidence="7" id="KW-1185">Reference proteome</keyword>
<gene>
    <name evidence="6" type="primary">g3962</name>
    <name evidence="6" type="ORF">VP750_LOCUS3377</name>
</gene>
<accession>A0ABP1FP17</accession>
<sequence>MWILEDRELGGVVLQTLAAAGAIGLLIVVLVLWWYIEEGAHSGSCTSGITLAKGLSPTASIVSKQQNGFSALDSTSQWEGSMSKPAGRSSPDPDYVLRGHQAEVQALLFHPTQDVLLSGDSEGFLTVWDLSQRRPTLRQRLHTANAGVLSLAWVSETTVLSQGRDGNVKFWQLDASLASVKQKETQIVTGAFSFCRCATAPVQDPDLKHEKILAIAGSNPANIELFIISEQGGSKWKELKQPQDAKHGMCMAVALFRQPGHDALYATVGYEDGMLSVWDTARPDQALMSARLHSEPIMALAIEPQGAGGISGSADDYIAKFSADIQARELKEVGRMSLAVPGVAAAAIRSDSRILATAGWDKQVRVFHYSKGKPLAVLQYHKAGVNDVVFDARTHVLASASKDGSIALWSVYLD</sequence>
<organism evidence="6 7">
    <name type="scientific">Coccomyxa viridis</name>
    <dbReference type="NCBI Taxonomy" id="1274662"/>
    <lineage>
        <taxon>Eukaryota</taxon>
        <taxon>Viridiplantae</taxon>
        <taxon>Chlorophyta</taxon>
        <taxon>core chlorophytes</taxon>
        <taxon>Trebouxiophyceae</taxon>
        <taxon>Trebouxiophyceae incertae sedis</taxon>
        <taxon>Coccomyxaceae</taxon>
        <taxon>Coccomyxa</taxon>
    </lineage>
</organism>
<dbReference type="PROSITE" id="PS50082">
    <property type="entry name" value="WD_REPEATS_2"/>
    <property type="match status" value="2"/>
</dbReference>
<evidence type="ECO:0000256" key="3">
    <source>
        <dbReference type="PROSITE-ProRule" id="PRU00221"/>
    </source>
</evidence>
<feature type="region of interest" description="Disordered" evidence="4">
    <location>
        <begin position="75"/>
        <end position="94"/>
    </location>
</feature>
<dbReference type="InterPro" id="IPR036322">
    <property type="entry name" value="WD40_repeat_dom_sf"/>
</dbReference>
<evidence type="ECO:0000256" key="2">
    <source>
        <dbReference type="ARBA" id="ARBA00022737"/>
    </source>
</evidence>
<evidence type="ECO:0000256" key="4">
    <source>
        <dbReference type="SAM" id="MobiDB-lite"/>
    </source>
</evidence>
<dbReference type="EMBL" id="CAXHTA020000005">
    <property type="protein sequence ID" value="CAL5221718.1"/>
    <property type="molecule type" value="Genomic_DNA"/>
</dbReference>
<evidence type="ECO:0000256" key="1">
    <source>
        <dbReference type="ARBA" id="ARBA00022574"/>
    </source>
</evidence>
<dbReference type="Proteomes" id="UP001497392">
    <property type="component" value="Unassembled WGS sequence"/>
</dbReference>
<dbReference type="InterPro" id="IPR001680">
    <property type="entry name" value="WD40_rpt"/>
</dbReference>
<dbReference type="PANTHER" id="PTHR19854:SF1">
    <property type="entry name" value="GUANINE NUCLEOTIDE-BINDING PROTEIN SUBUNIT BETA-LIKE PROTEIN 1"/>
    <property type="match status" value="1"/>
</dbReference>
<feature type="transmembrane region" description="Helical" evidence="5">
    <location>
        <begin position="12"/>
        <end position="36"/>
    </location>
</feature>
<dbReference type="InterPro" id="IPR015943">
    <property type="entry name" value="WD40/YVTN_repeat-like_dom_sf"/>
</dbReference>
<comment type="caution">
    <text evidence="6">The sequence shown here is derived from an EMBL/GenBank/DDBJ whole genome shotgun (WGS) entry which is preliminary data.</text>
</comment>
<keyword evidence="5" id="KW-0472">Membrane</keyword>
<proteinExistence type="predicted"/>
<dbReference type="Pfam" id="PF00400">
    <property type="entry name" value="WD40"/>
    <property type="match status" value="3"/>
</dbReference>
<keyword evidence="5" id="KW-1133">Transmembrane helix</keyword>
<dbReference type="PROSITE" id="PS50294">
    <property type="entry name" value="WD_REPEATS_REGION"/>
    <property type="match status" value="2"/>
</dbReference>
<name>A0ABP1FP17_9CHLO</name>
<keyword evidence="5" id="KW-0812">Transmembrane</keyword>
<dbReference type="SUPFAM" id="SSF50978">
    <property type="entry name" value="WD40 repeat-like"/>
    <property type="match status" value="1"/>
</dbReference>
<dbReference type="SMART" id="SM00320">
    <property type="entry name" value="WD40"/>
    <property type="match status" value="5"/>
</dbReference>
<dbReference type="PANTHER" id="PTHR19854">
    <property type="entry name" value="TRANSDUCIN BETA-LIKE 3"/>
    <property type="match status" value="1"/>
</dbReference>
<feature type="repeat" description="WD" evidence="3">
    <location>
        <begin position="378"/>
        <end position="414"/>
    </location>
</feature>
<feature type="repeat" description="WD" evidence="3">
    <location>
        <begin position="97"/>
        <end position="138"/>
    </location>
</feature>
<evidence type="ECO:0000313" key="7">
    <source>
        <dbReference type="Proteomes" id="UP001497392"/>
    </source>
</evidence>
<reference evidence="6 7" key="1">
    <citation type="submission" date="2024-06" db="EMBL/GenBank/DDBJ databases">
        <authorList>
            <person name="Kraege A."/>
            <person name="Thomma B."/>
        </authorList>
    </citation>
    <scope>NUCLEOTIDE SEQUENCE [LARGE SCALE GENOMIC DNA]</scope>
</reference>
<protein>
    <submittedName>
        <fullName evidence="6">G3962 protein</fullName>
    </submittedName>
</protein>
<evidence type="ECO:0000313" key="6">
    <source>
        <dbReference type="EMBL" id="CAL5221718.1"/>
    </source>
</evidence>
<dbReference type="Gene3D" id="2.130.10.10">
    <property type="entry name" value="YVTN repeat-like/Quinoprotein amine dehydrogenase"/>
    <property type="match status" value="2"/>
</dbReference>